<reference evidence="3" key="1">
    <citation type="journal article" date="2021" name="Syst. Appl. Microbiol.">
        <title>Roseomonas hellenica sp. nov., isolated from roots of wild-growing Alkanna tinctoria.</title>
        <authorList>
            <person name="Rat A."/>
            <person name="Naranjo H.D."/>
            <person name="Lebbe L."/>
            <person name="Cnockaert M."/>
            <person name="Krigas N."/>
            <person name="Grigoriadou K."/>
            <person name="Maloupa E."/>
            <person name="Willems A."/>
        </authorList>
    </citation>
    <scope>NUCLEOTIDE SEQUENCE [LARGE SCALE GENOMIC DNA]</scope>
    <source>
        <strain evidence="3">LMG 31159</strain>
    </source>
</reference>
<keyword evidence="3" id="KW-1185">Reference proteome</keyword>
<comment type="caution">
    <text evidence="2">The sequence shown here is derived from an EMBL/GenBank/DDBJ whole genome shotgun (WGS) entry which is preliminary data.</text>
</comment>
<dbReference type="PANTHER" id="PTHR33608">
    <property type="entry name" value="BLL2464 PROTEIN"/>
    <property type="match status" value="1"/>
</dbReference>
<sequence length="314" mass="34086">MMDARIVPTLESLIRLQHEARGFSFLHSQPVTSLLAGRRASRIRGRGLAFEEIRAYRPGDDVRMIDWRASARTGRTQTRVFTEERDRPTLLVVNLTSATFFGTRHATKTAVIAQSAALAAWRGLQAGDRIGAVLFGDDGHEEHRPHRSRDGVMRILGAIARRAAALAAAPPRPLSPDPLNAALRAAQAMVGHDWLILLVSDLQAAHAQSEAMLGMMTRHNDVVAIAVSDPLERALPAAPWRGVATDGRRVGVLDPGQGGLGAKVPEQHERRVTDLKRAGLRVQLPLLPIGTEEQAAPQLRRMLGAAAAPRRNGP</sequence>
<evidence type="ECO:0000313" key="2">
    <source>
        <dbReference type="EMBL" id="MBR0649625.1"/>
    </source>
</evidence>
<dbReference type="Pfam" id="PF01882">
    <property type="entry name" value="DUF58"/>
    <property type="match status" value="1"/>
</dbReference>
<organism evidence="2 3">
    <name type="scientific">Neoroseomonas terrae</name>
    <dbReference type="NCBI Taxonomy" id="424799"/>
    <lineage>
        <taxon>Bacteria</taxon>
        <taxon>Pseudomonadati</taxon>
        <taxon>Pseudomonadota</taxon>
        <taxon>Alphaproteobacteria</taxon>
        <taxon>Acetobacterales</taxon>
        <taxon>Acetobacteraceae</taxon>
        <taxon>Neoroseomonas</taxon>
    </lineage>
</organism>
<evidence type="ECO:0000313" key="3">
    <source>
        <dbReference type="Proteomes" id="UP000698752"/>
    </source>
</evidence>
<dbReference type="Proteomes" id="UP000698752">
    <property type="component" value="Unassembled WGS sequence"/>
</dbReference>
<accession>A0ABS5EF89</accession>
<evidence type="ECO:0000259" key="1">
    <source>
        <dbReference type="Pfam" id="PF01882"/>
    </source>
</evidence>
<proteinExistence type="predicted"/>
<dbReference type="InterPro" id="IPR002881">
    <property type="entry name" value="DUF58"/>
</dbReference>
<dbReference type="PANTHER" id="PTHR33608:SF12">
    <property type="entry name" value="DUF58 DOMAIN-CONTAINING PROTEIN"/>
    <property type="match status" value="1"/>
</dbReference>
<feature type="domain" description="DUF58" evidence="1">
    <location>
        <begin position="52"/>
        <end position="238"/>
    </location>
</feature>
<name>A0ABS5EF89_9PROT</name>
<protein>
    <submittedName>
        <fullName evidence="2">DUF58 domain-containing protein</fullName>
    </submittedName>
</protein>
<dbReference type="EMBL" id="JAAEDI010000007">
    <property type="protein sequence ID" value="MBR0649625.1"/>
    <property type="molecule type" value="Genomic_DNA"/>
</dbReference>
<gene>
    <name evidence="2" type="ORF">GXW78_08130</name>
</gene>